<name>I3T2K4_LOTJA</name>
<proteinExistence type="evidence at transcript level"/>
<sequence>MEQLNHCLRILTQQP</sequence>
<organism evidence="1">
    <name type="scientific">Lotus japonicus</name>
    <name type="common">Lotus corniculatus var. japonicus</name>
    <dbReference type="NCBI Taxonomy" id="34305"/>
    <lineage>
        <taxon>Eukaryota</taxon>
        <taxon>Viridiplantae</taxon>
        <taxon>Streptophyta</taxon>
        <taxon>Embryophyta</taxon>
        <taxon>Tracheophyta</taxon>
        <taxon>Spermatophyta</taxon>
        <taxon>Magnoliopsida</taxon>
        <taxon>eudicotyledons</taxon>
        <taxon>Gunneridae</taxon>
        <taxon>Pentapetalae</taxon>
        <taxon>rosids</taxon>
        <taxon>fabids</taxon>
        <taxon>Fabales</taxon>
        <taxon>Fabaceae</taxon>
        <taxon>Papilionoideae</taxon>
        <taxon>50 kb inversion clade</taxon>
        <taxon>NPAAA clade</taxon>
        <taxon>Hologalegina</taxon>
        <taxon>robinioid clade</taxon>
        <taxon>Loteae</taxon>
        <taxon>Lotus</taxon>
    </lineage>
</organism>
<evidence type="ECO:0000313" key="1">
    <source>
        <dbReference type="EMBL" id="AFK46746.1"/>
    </source>
</evidence>
<accession>I3T2K4</accession>
<reference evidence="1" key="1">
    <citation type="submission" date="2012-05" db="EMBL/GenBank/DDBJ databases">
        <authorList>
            <person name="Krishnakumar V."/>
            <person name="Cheung F."/>
            <person name="Xiao Y."/>
            <person name="Chan A."/>
            <person name="Moskal W.A."/>
            <person name="Town C.D."/>
        </authorList>
    </citation>
    <scope>NUCLEOTIDE SEQUENCE</scope>
</reference>
<protein>
    <submittedName>
        <fullName evidence="1">Uncharacterized protein</fullName>
    </submittedName>
</protein>
<dbReference type="EMBL" id="BT146952">
    <property type="protein sequence ID" value="AFK46746.1"/>
    <property type="molecule type" value="mRNA"/>
</dbReference>